<dbReference type="Pfam" id="PF13450">
    <property type="entry name" value="NAD_binding_8"/>
    <property type="match status" value="1"/>
</dbReference>
<dbReference type="InterPro" id="IPR028261">
    <property type="entry name" value="DPD_II"/>
</dbReference>
<dbReference type="Pfam" id="PF14691">
    <property type="entry name" value="Fer4_20"/>
    <property type="match status" value="1"/>
</dbReference>
<dbReference type="CDD" id="cd00207">
    <property type="entry name" value="fer2"/>
    <property type="match status" value="1"/>
</dbReference>
<organism evidence="3 4">
    <name type="scientific">Aeoliella mucimassa</name>
    <dbReference type="NCBI Taxonomy" id="2527972"/>
    <lineage>
        <taxon>Bacteria</taxon>
        <taxon>Pseudomonadati</taxon>
        <taxon>Planctomycetota</taxon>
        <taxon>Planctomycetia</taxon>
        <taxon>Pirellulales</taxon>
        <taxon>Lacipirellulaceae</taxon>
        <taxon>Aeoliella</taxon>
    </lineage>
</organism>
<dbReference type="Gene3D" id="1.10.1060.10">
    <property type="entry name" value="Alpha-helical ferredoxin"/>
    <property type="match status" value="1"/>
</dbReference>
<dbReference type="Gene3D" id="3.50.50.60">
    <property type="entry name" value="FAD/NAD(P)-binding domain"/>
    <property type="match status" value="1"/>
</dbReference>
<reference evidence="3 4" key="1">
    <citation type="submission" date="2019-02" db="EMBL/GenBank/DDBJ databases">
        <title>Deep-cultivation of Planctomycetes and their phenomic and genomic characterization uncovers novel biology.</title>
        <authorList>
            <person name="Wiegand S."/>
            <person name="Jogler M."/>
            <person name="Boedeker C."/>
            <person name="Pinto D."/>
            <person name="Vollmers J."/>
            <person name="Rivas-Marin E."/>
            <person name="Kohn T."/>
            <person name="Peeters S.H."/>
            <person name="Heuer A."/>
            <person name="Rast P."/>
            <person name="Oberbeckmann S."/>
            <person name="Bunk B."/>
            <person name="Jeske O."/>
            <person name="Meyerdierks A."/>
            <person name="Storesund J.E."/>
            <person name="Kallscheuer N."/>
            <person name="Luecker S."/>
            <person name="Lage O.M."/>
            <person name="Pohl T."/>
            <person name="Merkel B.J."/>
            <person name="Hornburger P."/>
            <person name="Mueller R.-W."/>
            <person name="Bruemmer F."/>
            <person name="Labrenz M."/>
            <person name="Spormann A.M."/>
            <person name="Op den Camp H."/>
            <person name="Overmann J."/>
            <person name="Amann R."/>
            <person name="Jetten M.S.M."/>
            <person name="Mascher T."/>
            <person name="Medema M.H."/>
            <person name="Devos D.P."/>
            <person name="Kaster A.-K."/>
            <person name="Ovreas L."/>
            <person name="Rohde M."/>
            <person name="Galperin M.Y."/>
            <person name="Jogler C."/>
        </authorList>
    </citation>
    <scope>NUCLEOTIDE SEQUENCE [LARGE SCALE GENOMIC DNA]</scope>
    <source>
        <strain evidence="3 4">Pan181</strain>
    </source>
</reference>
<dbReference type="InterPro" id="IPR009051">
    <property type="entry name" value="Helical_ferredxn"/>
</dbReference>
<evidence type="ECO:0000256" key="1">
    <source>
        <dbReference type="ARBA" id="ARBA00023002"/>
    </source>
</evidence>
<evidence type="ECO:0000313" key="4">
    <source>
        <dbReference type="Proteomes" id="UP000315750"/>
    </source>
</evidence>
<dbReference type="KEGG" id="amuc:Pan181_41230"/>
<feature type="domain" description="2Fe-2S ferredoxin-type" evidence="2">
    <location>
        <begin position="1"/>
        <end position="77"/>
    </location>
</feature>
<dbReference type="PRINTS" id="PR00368">
    <property type="entry name" value="FADPNR"/>
</dbReference>
<name>A0A518AT50_9BACT</name>
<dbReference type="PANTHER" id="PTHR42783:SF3">
    <property type="entry name" value="GLUTAMATE SYNTHASE [NADPH] SMALL CHAIN-RELATED"/>
    <property type="match status" value="1"/>
</dbReference>
<dbReference type="Pfam" id="PF13510">
    <property type="entry name" value="Fer2_4"/>
    <property type="match status" value="1"/>
</dbReference>
<keyword evidence="1 3" id="KW-0560">Oxidoreductase</keyword>
<proteinExistence type="predicted"/>
<dbReference type="PROSITE" id="PS51085">
    <property type="entry name" value="2FE2S_FER_2"/>
    <property type="match status" value="1"/>
</dbReference>
<dbReference type="InterPro" id="IPR036188">
    <property type="entry name" value="FAD/NAD-bd_sf"/>
</dbReference>
<dbReference type="GO" id="GO:0004159">
    <property type="term" value="F:dihydropyrimidine dehydrogenase (NAD+) activity"/>
    <property type="evidence" value="ECO:0007669"/>
    <property type="project" value="UniProtKB-EC"/>
</dbReference>
<dbReference type="PANTHER" id="PTHR42783">
    <property type="entry name" value="GLUTAMATE SYNTHASE [NADPH] SMALL CHAIN"/>
    <property type="match status" value="1"/>
</dbReference>
<dbReference type="InterPro" id="IPR036010">
    <property type="entry name" value="2Fe-2S_ferredoxin-like_sf"/>
</dbReference>
<dbReference type="InterPro" id="IPR001041">
    <property type="entry name" value="2Fe-2S_ferredoxin-type"/>
</dbReference>
<dbReference type="SUPFAM" id="SSF51971">
    <property type="entry name" value="Nucleotide-binding domain"/>
    <property type="match status" value="1"/>
</dbReference>
<dbReference type="GO" id="GO:0051536">
    <property type="term" value="F:iron-sulfur cluster binding"/>
    <property type="evidence" value="ECO:0007669"/>
    <property type="project" value="InterPro"/>
</dbReference>
<dbReference type="EMBL" id="CP036278">
    <property type="protein sequence ID" value="QDU57900.1"/>
    <property type="molecule type" value="Genomic_DNA"/>
</dbReference>
<dbReference type="Gene3D" id="3.30.70.20">
    <property type="match status" value="1"/>
</dbReference>
<protein>
    <submittedName>
        <fullName evidence="3">NAD-dependent dihydropyrimidine dehydrogenase subunit PreT</fullName>
        <ecNumber evidence="3">1.3.1.1</ecNumber>
    </submittedName>
</protein>
<dbReference type="OrthoDB" id="9803192at2"/>
<accession>A0A518AT50</accession>
<keyword evidence="4" id="KW-1185">Reference proteome</keyword>
<dbReference type="AlphaFoldDB" id="A0A518AT50"/>
<dbReference type="Pfam" id="PF13459">
    <property type="entry name" value="Fer4_15"/>
    <property type="match status" value="1"/>
</dbReference>
<dbReference type="SUPFAM" id="SSF54862">
    <property type="entry name" value="4Fe-4S ferredoxins"/>
    <property type="match status" value="1"/>
</dbReference>
<gene>
    <name evidence="3" type="primary">preT</name>
    <name evidence="3" type="ORF">Pan181_41230</name>
</gene>
<dbReference type="Gene3D" id="3.10.20.440">
    <property type="entry name" value="2Fe-2S iron-sulphur cluster binding domain, sarcosine oxidase, alpha subunit, N-terminal domain"/>
    <property type="match status" value="1"/>
</dbReference>
<evidence type="ECO:0000313" key="3">
    <source>
        <dbReference type="EMBL" id="QDU57900.1"/>
    </source>
</evidence>
<dbReference type="Proteomes" id="UP000315750">
    <property type="component" value="Chromosome"/>
</dbReference>
<dbReference type="InterPro" id="IPR042204">
    <property type="entry name" value="2Fe-2S-bd_N"/>
</dbReference>
<dbReference type="SUPFAM" id="SSF54292">
    <property type="entry name" value="2Fe-2S ferredoxin-like"/>
    <property type="match status" value="1"/>
</dbReference>
<dbReference type="EC" id="1.3.1.1" evidence="3"/>
<evidence type="ECO:0000259" key="2">
    <source>
        <dbReference type="PROSITE" id="PS51085"/>
    </source>
</evidence>
<sequence length="520" mass="56117">MVKLHIDNVPVEVPDGSTILEATRQIGLDVPAMCKLDGHKAHNSCMACLVRVEGSGVVPSCSTQVTDGMQVASETPEIHDLRRMSIELLLADHAGDCRAPCQNTCPAHMDVPNMLRLVADGEYRAALATVKREIALPAILGRVCPEVCEHACRRGQHDSPAAICKIKQFVADRDLASDDRYAPPIARSTGKRVVVIGAGPTGLTAAYHLSQRGHAVQMIDDHPEPGGRLANDFADKLPAEVLRAEASVALAQGVETQSLHAVDSFERFTALEQQADAVLLATGRVELTWLVEADIATTKSGIQVDGQTRMTSRPAVFAAGNAVRTYKLVVQSVAEGKLAAECIDHWLRGVDPPDRRRTFESRLARLTNQELCDFCDGTVDTPRVDPKLLTIEPSDEAASREAERCLECDCRALANCLLHHYAAMYECDSHHYRHEGRPYEGKIVGTDVQLESGKCILCGICVTLAREAPDAAGLAIIGRSIHTRLAPPPGYTLDQALGSAARECAESCPTGAIQLLKMPV</sequence>
<dbReference type="RefSeq" id="WP_145249345.1">
    <property type="nucleotide sequence ID" value="NZ_CP036278.1"/>
</dbReference>